<proteinExistence type="predicted"/>
<organism evidence="1 2">
    <name type="scientific">Elizabethkingia miricola</name>
    <name type="common">Chryseobacterium miricola</name>
    <dbReference type="NCBI Taxonomy" id="172045"/>
    <lineage>
        <taxon>Bacteria</taxon>
        <taxon>Pseudomonadati</taxon>
        <taxon>Bacteroidota</taxon>
        <taxon>Flavobacteriia</taxon>
        <taxon>Flavobacteriales</taxon>
        <taxon>Weeksellaceae</taxon>
        <taxon>Elizabethkingia</taxon>
    </lineage>
</organism>
<dbReference type="RefSeq" id="WP_059344488.1">
    <property type="nucleotide sequence ID" value="NZ_FTQX01000009.1"/>
</dbReference>
<accession>A0ABD4DQE3</accession>
<evidence type="ECO:0000313" key="1">
    <source>
        <dbReference type="EMBL" id="KUY20851.1"/>
    </source>
</evidence>
<sequence length="80" mass="8969">MASKKQLKEYARNLEALLLVNSETLGNTASLVNILSDNVSLEVKLQTVKTLARVKLTEEDIGVLRTYRRSLSNQIEKPVL</sequence>
<dbReference type="EMBL" id="LNOI01000001">
    <property type="protein sequence ID" value="KUY20851.1"/>
    <property type="molecule type" value="Genomic_DNA"/>
</dbReference>
<reference evidence="1 2" key="1">
    <citation type="submission" date="2015-11" db="EMBL/GenBank/DDBJ databases">
        <authorList>
            <person name="Nicholson A.C."/>
            <person name="Humrighouse B.W."/>
            <person name="Graziano J."/>
            <person name="Lasker B."/>
            <person name="Whitney A.M."/>
            <person name="Mcquiston J.R."/>
        </authorList>
    </citation>
    <scope>NUCLEOTIDE SEQUENCE [LARGE SCALE GENOMIC DNA]</scope>
    <source>
        <strain evidence="1 2">G4071</strain>
    </source>
</reference>
<evidence type="ECO:0000313" key="2">
    <source>
        <dbReference type="Proteomes" id="UP000064412"/>
    </source>
</evidence>
<name>A0ABD4DQE3_ELIMR</name>
<protein>
    <recommendedName>
        <fullName evidence="3">HEAT repeat domain-containing protein</fullName>
    </recommendedName>
</protein>
<dbReference type="AlphaFoldDB" id="A0ABD4DQE3"/>
<evidence type="ECO:0008006" key="3">
    <source>
        <dbReference type="Google" id="ProtNLM"/>
    </source>
</evidence>
<dbReference type="Proteomes" id="UP000064412">
    <property type="component" value="Unassembled WGS sequence"/>
</dbReference>
<gene>
    <name evidence="1" type="ORF">ATB95_08115</name>
</gene>
<comment type="caution">
    <text evidence="1">The sequence shown here is derived from an EMBL/GenBank/DDBJ whole genome shotgun (WGS) entry which is preliminary data.</text>
</comment>